<dbReference type="AlphaFoldDB" id="A0A6M3LWH9"/>
<protein>
    <submittedName>
        <fullName evidence="1">Uncharacterized protein</fullName>
    </submittedName>
</protein>
<reference evidence="1" key="1">
    <citation type="submission" date="2020-03" db="EMBL/GenBank/DDBJ databases">
        <title>The deep terrestrial virosphere.</title>
        <authorList>
            <person name="Holmfeldt K."/>
            <person name="Nilsson E."/>
            <person name="Simone D."/>
            <person name="Lopez-Fernandez M."/>
            <person name="Wu X."/>
            <person name="de Brujin I."/>
            <person name="Lundin D."/>
            <person name="Andersson A."/>
            <person name="Bertilsson S."/>
            <person name="Dopson M."/>
        </authorList>
    </citation>
    <scope>NUCLEOTIDE SEQUENCE</scope>
    <source>
        <strain evidence="1">MM415B05850</strain>
    </source>
</reference>
<organism evidence="1">
    <name type="scientific">viral metagenome</name>
    <dbReference type="NCBI Taxonomy" id="1070528"/>
    <lineage>
        <taxon>unclassified sequences</taxon>
        <taxon>metagenomes</taxon>
        <taxon>organismal metagenomes</taxon>
    </lineage>
</organism>
<name>A0A6M3LWH9_9ZZZZ</name>
<dbReference type="EMBL" id="MT143537">
    <property type="protein sequence ID" value="QJA97922.1"/>
    <property type="molecule type" value="Genomic_DNA"/>
</dbReference>
<gene>
    <name evidence="1" type="ORF">MM415B05850_0002</name>
</gene>
<sequence length="84" mass="10067">MEEKILEIIEKNSAFAQSELLRGKLAKEITVHVMEFINDLLMLKIYDWDWGPDMEAEKVRHFLNGKEVTFKEVYQYWSDNVKDK</sequence>
<evidence type="ECO:0000313" key="1">
    <source>
        <dbReference type="EMBL" id="QJA97922.1"/>
    </source>
</evidence>
<accession>A0A6M3LWH9</accession>
<proteinExistence type="predicted"/>